<dbReference type="InterPro" id="IPR025345">
    <property type="entry name" value="DUF4249"/>
</dbReference>
<organism evidence="1 2">
    <name type="scientific">Saccharicrinis carchari</name>
    <dbReference type="NCBI Taxonomy" id="1168039"/>
    <lineage>
        <taxon>Bacteria</taxon>
        <taxon>Pseudomonadati</taxon>
        <taxon>Bacteroidota</taxon>
        <taxon>Bacteroidia</taxon>
        <taxon>Marinilabiliales</taxon>
        <taxon>Marinilabiliaceae</taxon>
        <taxon>Saccharicrinis</taxon>
    </lineage>
</organism>
<sequence>MVMIILLSLVSCTEEIDRKFKTGKPQLVVDGFFTDQQQDHFVKLSLSSSFLSNKPNPPLSGAQLSLSDGYSEIILNELSDQVGTYRIPKSYRGIYGRTYTLKIAGIDIDSNGTDESYVASNTLNPVVNIDSIALVWSSARGQKQWQVLLYSREPEETTDYYAFGLFLNDKWITPKLSDLEYAEDKFYNGNDIVGAWVQSVVEEDTDGEATEHILKEGDWVKLEMQNINKDYFDFILAVDAETGIKVPLFSGPPANVPTNISNGGRGFFRVYSLVQDSVKVSKEILEQRE</sequence>
<accession>A0A521DU69</accession>
<evidence type="ECO:0008006" key="3">
    <source>
        <dbReference type="Google" id="ProtNLM"/>
    </source>
</evidence>
<evidence type="ECO:0000313" key="2">
    <source>
        <dbReference type="Proteomes" id="UP000319040"/>
    </source>
</evidence>
<dbReference type="Proteomes" id="UP000319040">
    <property type="component" value="Unassembled WGS sequence"/>
</dbReference>
<keyword evidence="2" id="KW-1185">Reference proteome</keyword>
<name>A0A521DU69_SACCC</name>
<evidence type="ECO:0000313" key="1">
    <source>
        <dbReference type="EMBL" id="SMO75269.1"/>
    </source>
</evidence>
<reference evidence="1 2" key="1">
    <citation type="submission" date="2017-05" db="EMBL/GenBank/DDBJ databases">
        <authorList>
            <person name="Varghese N."/>
            <person name="Submissions S."/>
        </authorList>
    </citation>
    <scope>NUCLEOTIDE SEQUENCE [LARGE SCALE GENOMIC DNA]</scope>
    <source>
        <strain evidence="1 2">DSM 27040</strain>
    </source>
</reference>
<gene>
    <name evidence="1" type="ORF">SAMN06265379_106186</name>
</gene>
<dbReference type="AlphaFoldDB" id="A0A521DU69"/>
<proteinExistence type="predicted"/>
<dbReference type="Pfam" id="PF14054">
    <property type="entry name" value="DUF4249"/>
    <property type="match status" value="1"/>
</dbReference>
<protein>
    <recommendedName>
        <fullName evidence="3">DUF4249 domain-containing protein</fullName>
    </recommendedName>
</protein>
<dbReference type="EMBL" id="FXTB01000006">
    <property type="protein sequence ID" value="SMO75269.1"/>
    <property type="molecule type" value="Genomic_DNA"/>
</dbReference>